<comment type="caution">
    <text evidence="1">The sequence shown here is derived from an EMBL/GenBank/DDBJ whole genome shotgun (WGS) entry which is preliminary data.</text>
</comment>
<accession>X1ET95</accession>
<sequence length="131" mass="14758">MPNVPEVPWRFSERYLATDFVQTKNISILEEAGLLYKQNNGNFVRGVADYIRDNFYYPLDNAGNPSASGQLLRHQKGFMAYHFKNCVYYAWSLPNEVVATGCGICIDTANLATSLLRAKENAETWVVLGDV</sequence>
<organism evidence="1">
    <name type="scientific">marine sediment metagenome</name>
    <dbReference type="NCBI Taxonomy" id="412755"/>
    <lineage>
        <taxon>unclassified sequences</taxon>
        <taxon>metagenomes</taxon>
        <taxon>ecological metagenomes</taxon>
    </lineage>
</organism>
<protein>
    <submittedName>
        <fullName evidence="1">Uncharacterized protein</fullName>
    </submittedName>
</protein>
<feature type="non-terminal residue" evidence="1">
    <location>
        <position position="131"/>
    </location>
</feature>
<dbReference type="Gene3D" id="3.10.620.30">
    <property type="match status" value="1"/>
</dbReference>
<dbReference type="AlphaFoldDB" id="X1ET95"/>
<name>X1ET95_9ZZZZ</name>
<proteinExistence type="predicted"/>
<evidence type="ECO:0000313" key="1">
    <source>
        <dbReference type="EMBL" id="GAH35812.1"/>
    </source>
</evidence>
<gene>
    <name evidence="1" type="ORF">S03H2_15778</name>
</gene>
<dbReference type="EMBL" id="BARU01008029">
    <property type="protein sequence ID" value="GAH35812.1"/>
    <property type="molecule type" value="Genomic_DNA"/>
</dbReference>
<reference evidence="1" key="1">
    <citation type="journal article" date="2014" name="Front. Microbiol.">
        <title>High frequency of phylogenetically diverse reductive dehalogenase-homologous genes in deep subseafloor sedimentary metagenomes.</title>
        <authorList>
            <person name="Kawai M."/>
            <person name="Futagami T."/>
            <person name="Toyoda A."/>
            <person name="Takaki Y."/>
            <person name="Nishi S."/>
            <person name="Hori S."/>
            <person name="Arai W."/>
            <person name="Tsubouchi T."/>
            <person name="Morono Y."/>
            <person name="Uchiyama I."/>
            <person name="Ito T."/>
            <person name="Fujiyama A."/>
            <person name="Inagaki F."/>
            <person name="Takami H."/>
        </authorList>
    </citation>
    <scope>NUCLEOTIDE SEQUENCE</scope>
    <source>
        <strain evidence="1">Expedition CK06-06</strain>
    </source>
</reference>